<evidence type="ECO:0000256" key="4">
    <source>
        <dbReference type="ARBA" id="ARBA00023125"/>
    </source>
</evidence>
<evidence type="ECO:0000256" key="7">
    <source>
        <dbReference type="SAM" id="MobiDB-lite"/>
    </source>
</evidence>
<evidence type="ECO:0000256" key="6">
    <source>
        <dbReference type="ARBA" id="ARBA00023242"/>
    </source>
</evidence>
<accession>A0ABD1PBR1</accession>
<feature type="region of interest" description="Disordered" evidence="7">
    <location>
        <begin position="92"/>
        <end position="115"/>
    </location>
</feature>
<evidence type="ECO:0000256" key="3">
    <source>
        <dbReference type="ARBA" id="ARBA00023054"/>
    </source>
</evidence>
<dbReference type="Proteomes" id="UP001604336">
    <property type="component" value="Unassembled WGS sequence"/>
</dbReference>
<evidence type="ECO:0000313" key="9">
    <source>
        <dbReference type="EMBL" id="KAL2461326.1"/>
    </source>
</evidence>
<keyword evidence="4" id="KW-0238">DNA-binding</keyword>
<dbReference type="EMBL" id="JBFOLK010000014">
    <property type="protein sequence ID" value="KAL2461326.1"/>
    <property type="molecule type" value="Genomic_DNA"/>
</dbReference>
<keyword evidence="5" id="KW-0804">Transcription</keyword>
<dbReference type="PANTHER" id="PTHR46373:SF5">
    <property type="entry name" value="RWP-RK DOMAIN PROTEIN"/>
    <property type="match status" value="1"/>
</dbReference>
<feature type="compositionally biased region" description="Low complexity" evidence="7">
    <location>
        <begin position="102"/>
        <end position="115"/>
    </location>
</feature>
<dbReference type="InterPro" id="IPR044607">
    <property type="entry name" value="RKD-like"/>
</dbReference>
<evidence type="ECO:0000256" key="1">
    <source>
        <dbReference type="ARBA" id="ARBA00004049"/>
    </source>
</evidence>
<evidence type="ECO:0000313" key="10">
    <source>
        <dbReference type="Proteomes" id="UP001604336"/>
    </source>
</evidence>
<dbReference type="GO" id="GO:0003677">
    <property type="term" value="F:DNA binding"/>
    <property type="evidence" value="ECO:0007669"/>
    <property type="project" value="UniProtKB-KW"/>
</dbReference>
<keyword evidence="3" id="KW-0175">Coiled coil</keyword>
<dbReference type="AlphaFoldDB" id="A0ABD1PBR1"/>
<comment type="function">
    <text evidence="1">Putative transcription factor.</text>
</comment>
<dbReference type="PROSITE" id="PS51519">
    <property type="entry name" value="RWP_RK"/>
    <property type="match status" value="1"/>
</dbReference>
<dbReference type="PANTHER" id="PTHR46373">
    <property type="entry name" value="PROTEIN RKD4"/>
    <property type="match status" value="1"/>
</dbReference>
<proteinExistence type="predicted"/>
<reference evidence="10" key="1">
    <citation type="submission" date="2024-07" db="EMBL/GenBank/DDBJ databases">
        <title>Two chromosome-level genome assemblies of Korean endemic species Abeliophyllum distichum and Forsythia ovata (Oleaceae).</title>
        <authorList>
            <person name="Jang H."/>
        </authorList>
    </citation>
    <scope>NUCLEOTIDE SEQUENCE [LARGE SCALE GENOMIC DNA]</scope>
</reference>
<dbReference type="InterPro" id="IPR003035">
    <property type="entry name" value="RWP-RK_dom"/>
</dbReference>
<protein>
    <recommendedName>
        <fullName evidence="8">RWP-RK domain-containing protein</fullName>
    </recommendedName>
</protein>
<comment type="caution">
    <text evidence="9">The sequence shown here is derived from an EMBL/GenBank/DDBJ whole genome shotgun (WGS) entry which is preliminary data.</text>
</comment>
<sequence>MADLSAIVPYHDPGDDITFIDQSSFLAENPTLGLPEYPSNALPTSCAPDIEPRTGFDNTVDANDPFVDPIVWDLGYGSDNNLVLNYQAEPSGFQGERSSHENGNNVNSNAQNSDSGYPMQLSDSPVFRSPDNCICCQRLREITHVNGISMKRLEIHGRVGMIVHAILEKYDFDPSSQNHEFEVFDFCTKSIQSVKQFLVQYYEDCKREGYVVLQDPLLTFYEALCVGVNDTQNFNDFIQLSPEDAGDYQINQQEMSKQPEAERNVEQSTKIPLAAQRERTGNMKLKDVIGYFDHPIEDAARKLNICPTVMKKICRRHGLTRWPYRKVKSIKKKILEKTEILTSASGDEEREQAEADINKFQQELAKIYGIH</sequence>
<keyword evidence="10" id="KW-1185">Reference proteome</keyword>
<keyword evidence="2" id="KW-0805">Transcription regulation</keyword>
<dbReference type="Pfam" id="PF02042">
    <property type="entry name" value="RWP-RK"/>
    <property type="match status" value="1"/>
</dbReference>
<evidence type="ECO:0000259" key="8">
    <source>
        <dbReference type="PROSITE" id="PS51519"/>
    </source>
</evidence>
<gene>
    <name evidence="9" type="ORF">Adt_44746</name>
</gene>
<evidence type="ECO:0000256" key="2">
    <source>
        <dbReference type="ARBA" id="ARBA00023015"/>
    </source>
</evidence>
<feature type="domain" description="RWP-RK" evidence="8">
    <location>
        <begin position="270"/>
        <end position="350"/>
    </location>
</feature>
<organism evidence="9 10">
    <name type="scientific">Abeliophyllum distichum</name>
    <dbReference type="NCBI Taxonomy" id="126358"/>
    <lineage>
        <taxon>Eukaryota</taxon>
        <taxon>Viridiplantae</taxon>
        <taxon>Streptophyta</taxon>
        <taxon>Embryophyta</taxon>
        <taxon>Tracheophyta</taxon>
        <taxon>Spermatophyta</taxon>
        <taxon>Magnoliopsida</taxon>
        <taxon>eudicotyledons</taxon>
        <taxon>Gunneridae</taxon>
        <taxon>Pentapetalae</taxon>
        <taxon>asterids</taxon>
        <taxon>lamiids</taxon>
        <taxon>Lamiales</taxon>
        <taxon>Oleaceae</taxon>
        <taxon>Forsythieae</taxon>
        <taxon>Abeliophyllum</taxon>
    </lineage>
</organism>
<keyword evidence="6" id="KW-0539">Nucleus</keyword>
<evidence type="ECO:0000256" key="5">
    <source>
        <dbReference type="ARBA" id="ARBA00023163"/>
    </source>
</evidence>
<name>A0ABD1PBR1_9LAMI</name>